<comment type="caution">
    <text evidence="3">The sequence shown here is derived from an EMBL/GenBank/DDBJ whole genome shotgun (WGS) entry which is preliminary data.</text>
</comment>
<gene>
    <name evidence="3" type="ORF">GIB67_014605</name>
</gene>
<organism evidence="3 4">
    <name type="scientific">Kingdonia uniflora</name>
    <dbReference type="NCBI Taxonomy" id="39325"/>
    <lineage>
        <taxon>Eukaryota</taxon>
        <taxon>Viridiplantae</taxon>
        <taxon>Streptophyta</taxon>
        <taxon>Embryophyta</taxon>
        <taxon>Tracheophyta</taxon>
        <taxon>Spermatophyta</taxon>
        <taxon>Magnoliopsida</taxon>
        <taxon>Ranunculales</taxon>
        <taxon>Circaeasteraceae</taxon>
        <taxon>Kingdonia</taxon>
    </lineage>
</organism>
<feature type="compositionally biased region" description="Basic and acidic residues" evidence="2">
    <location>
        <begin position="130"/>
        <end position="145"/>
    </location>
</feature>
<evidence type="ECO:0000256" key="1">
    <source>
        <dbReference type="SAM" id="Coils"/>
    </source>
</evidence>
<sequence>MWEVIAVYDHHNEKWDKVGKVRMITPEDVLQFYGVKNYKASGRSYFCASATRCRFFDLNSAGRTWNDNVIWVKGVKSKVERKESLLDEVAEEETELEFLLEGLGLSINKRVDSRSKKALPASGTTGSGETVKEKRREVKPSGKSGEKVVRHVKGIWLGIEEEKTELKKANIELEKELARPRTDALKEVETKANLDEMVKERDRLGRYLMLKGYYEEEVDAIKANTYVEEQDEEEAEAVGIVDGLDGVSRQTVFNDQGDDAEIPEGNSEKVELDSSRSREGDILMYNREFAEQFDRMKVVKENREDQYVKVDWKDAEIGKGLKELAEVTECVEKLQSWVDALVLKGKQADTVQYRIQALERSEERFRYDL</sequence>
<keyword evidence="4" id="KW-1185">Reference proteome</keyword>
<evidence type="ECO:0000313" key="4">
    <source>
        <dbReference type="Proteomes" id="UP000541444"/>
    </source>
</evidence>
<feature type="coiled-coil region" evidence="1">
    <location>
        <begin position="72"/>
        <end position="102"/>
    </location>
</feature>
<evidence type="ECO:0000256" key="2">
    <source>
        <dbReference type="SAM" id="MobiDB-lite"/>
    </source>
</evidence>
<name>A0A7J7MP09_9MAGN</name>
<evidence type="ECO:0000313" key="3">
    <source>
        <dbReference type="EMBL" id="KAF6156626.1"/>
    </source>
</evidence>
<proteinExistence type="predicted"/>
<accession>A0A7J7MP09</accession>
<keyword evidence="1" id="KW-0175">Coiled coil</keyword>
<protein>
    <submittedName>
        <fullName evidence="3">Uncharacterized protein</fullName>
    </submittedName>
</protein>
<dbReference type="AlphaFoldDB" id="A0A7J7MP09"/>
<reference evidence="3 4" key="1">
    <citation type="journal article" date="2020" name="IScience">
        <title>Genome Sequencing of the Endangered Kingdonia uniflora (Circaeasteraceae, Ranunculales) Reveals Potential Mechanisms of Evolutionary Specialization.</title>
        <authorList>
            <person name="Sun Y."/>
            <person name="Deng T."/>
            <person name="Zhang A."/>
            <person name="Moore M.J."/>
            <person name="Landis J.B."/>
            <person name="Lin N."/>
            <person name="Zhang H."/>
            <person name="Zhang X."/>
            <person name="Huang J."/>
            <person name="Zhang X."/>
            <person name="Sun H."/>
            <person name="Wang H."/>
        </authorList>
    </citation>
    <scope>NUCLEOTIDE SEQUENCE [LARGE SCALE GENOMIC DNA]</scope>
    <source>
        <strain evidence="3">TB1705</strain>
        <tissue evidence="3">Leaf</tissue>
    </source>
</reference>
<dbReference type="Proteomes" id="UP000541444">
    <property type="component" value="Unassembled WGS sequence"/>
</dbReference>
<feature type="region of interest" description="Disordered" evidence="2">
    <location>
        <begin position="114"/>
        <end position="145"/>
    </location>
</feature>
<dbReference type="EMBL" id="JACGCM010001313">
    <property type="protein sequence ID" value="KAF6156626.1"/>
    <property type="molecule type" value="Genomic_DNA"/>
</dbReference>